<reference evidence="1 2" key="1">
    <citation type="journal article" date="2019" name="Appl. Microbiol. Biotechnol.">
        <title>Genome sequence of Isaria javanica and comparative genome analysis insights into family S53 peptidase evolution in fungal entomopathogens.</title>
        <authorList>
            <person name="Lin R."/>
            <person name="Zhang X."/>
            <person name="Xin B."/>
            <person name="Zou M."/>
            <person name="Gao Y."/>
            <person name="Qin F."/>
            <person name="Hu Q."/>
            <person name="Xie B."/>
            <person name="Cheng X."/>
        </authorList>
    </citation>
    <scope>NUCLEOTIDE SEQUENCE [LARGE SCALE GENOMIC DNA]</scope>
    <source>
        <strain evidence="1 2">IJ1G</strain>
    </source>
</reference>
<evidence type="ECO:0000313" key="1">
    <source>
        <dbReference type="EMBL" id="TQV94820.1"/>
    </source>
</evidence>
<gene>
    <name evidence="1" type="ORF">IF1G_06831</name>
</gene>
<accession>A0A545UZC2</accession>
<keyword evidence="2" id="KW-1185">Reference proteome</keyword>
<name>A0A545UZC2_9HYPO</name>
<proteinExistence type="predicted"/>
<dbReference type="Proteomes" id="UP000315783">
    <property type="component" value="Unassembled WGS sequence"/>
</dbReference>
<comment type="caution">
    <text evidence="1">The sequence shown here is derived from an EMBL/GenBank/DDBJ whole genome shotgun (WGS) entry which is preliminary data.</text>
</comment>
<sequence>MCCAAGTGEGRPTRGTKRGILYSVRCCPFGLATLDNSVCHFTCYYQYSLPGMTVAGVRLQLGLSRDGTKSAWPERGVRGRRNLVLFLAHAK</sequence>
<organism evidence="1 2">
    <name type="scientific">Cordyceps javanica</name>
    <dbReference type="NCBI Taxonomy" id="43265"/>
    <lineage>
        <taxon>Eukaryota</taxon>
        <taxon>Fungi</taxon>
        <taxon>Dikarya</taxon>
        <taxon>Ascomycota</taxon>
        <taxon>Pezizomycotina</taxon>
        <taxon>Sordariomycetes</taxon>
        <taxon>Hypocreomycetidae</taxon>
        <taxon>Hypocreales</taxon>
        <taxon>Cordycipitaceae</taxon>
        <taxon>Cordyceps</taxon>
    </lineage>
</organism>
<evidence type="ECO:0000313" key="2">
    <source>
        <dbReference type="Proteomes" id="UP000315783"/>
    </source>
</evidence>
<protein>
    <submittedName>
        <fullName evidence="1">Uncharacterized protein</fullName>
    </submittedName>
</protein>
<dbReference type="EMBL" id="SPUK01000009">
    <property type="protein sequence ID" value="TQV94820.1"/>
    <property type="molecule type" value="Genomic_DNA"/>
</dbReference>
<dbReference type="AlphaFoldDB" id="A0A545UZC2"/>